<feature type="region of interest" description="Disordered" evidence="7">
    <location>
        <begin position="212"/>
        <end position="249"/>
    </location>
</feature>
<name>A0AAN9UA64_9PEZI</name>
<dbReference type="PANTHER" id="PTHR13622:SF8">
    <property type="entry name" value="THIAMIN PYROPHOSPHOKINASE 1"/>
    <property type="match status" value="1"/>
</dbReference>
<dbReference type="GO" id="GO:0006772">
    <property type="term" value="P:thiamine metabolic process"/>
    <property type="evidence" value="ECO:0007669"/>
    <property type="project" value="InterPro"/>
</dbReference>
<evidence type="ECO:0000256" key="7">
    <source>
        <dbReference type="SAM" id="MobiDB-lite"/>
    </source>
</evidence>
<keyword evidence="5" id="KW-0418">Kinase</keyword>
<dbReference type="GO" id="GO:0016301">
    <property type="term" value="F:kinase activity"/>
    <property type="evidence" value="ECO:0007669"/>
    <property type="project" value="UniProtKB-KW"/>
</dbReference>
<keyword evidence="10" id="KW-1185">Reference proteome</keyword>
<dbReference type="SUPFAM" id="SSF63999">
    <property type="entry name" value="Thiamin pyrophosphokinase, catalytic domain"/>
    <property type="match status" value="1"/>
</dbReference>
<evidence type="ECO:0000256" key="4">
    <source>
        <dbReference type="ARBA" id="ARBA00022741"/>
    </source>
</evidence>
<comment type="caution">
    <text evidence="9">The sequence shown here is derived from an EMBL/GenBank/DDBJ whole genome shotgun (WGS) entry which is preliminary data.</text>
</comment>
<evidence type="ECO:0000313" key="9">
    <source>
        <dbReference type="EMBL" id="KAK7744315.1"/>
    </source>
</evidence>
<comment type="similarity">
    <text evidence="2">Belongs to the thiamine pyrophosphokinase family.</text>
</comment>
<feature type="domain" description="Thiamin pyrophosphokinase thiamin-binding" evidence="8">
    <location>
        <begin position="266"/>
        <end position="347"/>
    </location>
</feature>
<feature type="compositionally biased region" description="Acidic residues" evidence="7">
    <location>
        <begin position="174"/>
        <end position="184"/>
    </location>
</feature>
<reference evidence="9 10" key="1">
    <citation type="submission" date="2024-02" db="EMBL/GenBank/DDBJ databases">
        <title>De novo assembly and annotation of 12 fungi associated with fruit tree decline syndrome in Ontario, Canada.</title>
        <authorList>
            <person name="Sulman M."/>
            <person name="Ellouze W."/>
            <person name="Ilyukhin E."/>
        </authorList>
    </citation>
    <scope>NUCLEOTIDE SEQUENCE [LARGE SCALE GENOMIC DNA]</scope>
    <source>
        <strain evidence="9 10">M11/M66-122</strain>
    </source>
</reference>
<proteinExistence type="inferred from homology"/>
<dbReference type="InterPro" id="IPR036371">
    <property type="entry name" value="TPK_B1-bd_sf"/>
</dbReference>
<keyword evidence="4" id="KW-0547">Nucleotide-binding</keyword>
<dbReference type="PIRSF" id="PIRSF031057">
    <property type="entry name" value="Thiamin_pyrophosphokinase"/>
    <property type="match status" value="1"/>
</dbReference>
<dbReference type="InterPro" id="IPR007373">
    <property type="entry name" value="Thiamin_PyroPKinase_B1-bd"/>
</dbReference>
<comment type="pathway">
    <text evidence="1">Cofactor biosynthesis; thiamine diphosphate biosynthesis; thiamine diphosphate from thiamine: step 1/1.</text>
</comment>
<dbReference type="Gene3D" id="3.40.50.10240">
    <property type="entry name" value="Thiamin pyrophosphokinase, catalytic domain"/>
    <property type="match status" value="1"/>
</dbReference>
<gene>
    <name evidence="9" type="primary">THI80</name>
    <name evidence="9" type="ORF">SLS62_010273</name>
</gene>
<evidence type="ECO:0000259" key="8">
    <source>
        <dbReference type="SMART" id="SM00983"/>
    </source>
</evidence>
<dbReference type="GO" id="GO:0004788">
    <property type="term" value="F:thiamine diphosphokinase activity"/>
    <property type="evidence" value="ECO:0007669"/>
    <property type="project" value="InterPro"/>
</dbReference>
<evidence type="ECO:0000313" key="10">
    <source>
        <dbReference type="Proteomes" id="UP001320420"/>
    </source>
</evidence>
<evidence type="ECO:0000256" key="2">
    <source>
        <dbReference type="ARBA" id="ARBA00006785"/>
    </source>
</evidence>
<dbReference type="SMART" id="SM00983">
    <property type="entry name" value="TPK_B1_binding"/>
    <property type="match status" value="1"/>
</dbReference>
<dbReference type="CDD" id="cd07995">
    <property type="entry name" value="TPK"/>
    <property type="match status" value="1"/>
</dbReference>
<feature type="compositionally biased region" description="Acidic residues" evidence="7">
    <location>
        <begin position="233"/>
        <end position="242"/>
    </location>
</feature>
<organism evidence="9 10">
    <name type="scientific">Diatrype stigma</name>
    <dbReference type="NCBI Taxonomy" id="117547"/>
    <lineage>
        <taxon>Eukaryota</taxon>
        <taxon>Fungi</taxon>
        <taxon>Dikarya</taxon>
        <taxon>Ascomycota</taxon>
        <taxon>Pezizomycotina</taxon>
        <taxon>Sordariomycetes</taxon>
        <taxon>Xylariomycetidae</taxon>
        <taxon>Xylariales</taxon>
        <taxon>Diatrypaceae</taxon>
        <taxon>Diatrype</taxon>
    </lineage>
</organism>
<dbReference type="EMBL" id="JAKJXP020000123">
    <property type="protein sequence ID" value="KAK7744315.1"/>
    <property type="molecule type" value="Genomic_DNA"/>
</dbReference>
<evidence type="ECO:0000256" key="1">
    <source>
        <dbReference type="ARBA" id="ARBA00005078"/>
    </source>
</evidence>
<dbReference type="Gene3D" id="2.60.120.320">
    <property type="entry name" value="Thiamin pyrophosphokinase, thiamin-binding domain"/>
    <property type="match status" value="1"/>
</dbReference>
<dbReference type="Proteomes" id="UP001320420">
    <property type="component" value="Unassembled WGS sequence"/>
</dbReference>
<sequence length="357" mass="39625">MSSAEPPITEWDPTPILDERLLRGKPYRFSLVILNQPIHNVPLFLDLWRRATVRIAADGGANRVYAIRDHLPPPPPGVAQGFPRLDFIVGDLDSLQDETKAWFLSQWSDSNKTTESGADADANADADACPGQIIYIDDQDSADFAKAVKHARELARRRRRSRHASRREQRLEAEKEEGEEENGDDIICYSGLGGRVDQAMSQLHHLYLFQQRRQRRQSSASSPEGGGGGGGENEGEEKDDDNNNGYASGRMYLTNGESLTFVLLAGQHHIRIRSISRQHNPNPNNSKPLAFGKHVGIIPLAGPSELTTRGLQWDVSRWRTAFGERLSTSNHTTAGADVVEVETSRDVLFTIDVPVSD</sequence>
<evidence type="ECO:0000256" key="5">
    <source>
        <dbReference type="ARBA" id="ARBA00022777"/>
    </source>
</evidence>
<dbReference type="SUPFAM" id="SSF63862">
    <property type="entry name" value="Thiamin pyrophosphokinase, substrate-binding domain"/>
    <property type="match status" value="1"/>
</dbReference>
<dbReference type="GO" id="GO:0030975">
    <property type="term" value="F:thiamine binding"/>
    <property type="evidence" value="ECO:0007669"/>
    <property type="project" value="InterPro"/>
</dbReference>
<evidence type="ECO:0000256" key="6">
    <source>
        <dbReference type="ARBA" id="ARBA00022840"/>
    </source>
</evidence>
<dbReference type="GO" id="GO:0005524">
    <property type="term" value="F:ATP binding"/>
    <property type="evidence" value="ECO:0007669"/>
    <property type="project" value="UniProtKB-KW"/>
</dbReference>
<evidence type="ECO:0000256" key="3">
    <source>
        <dbReference type="ARBA" id="ARBA00022679"/>
    </source>
</evidence>
<dbReference type="InterPro" id="IPR036759">
    <property type="entry name" value="TPK_catalytic_sf"/>
</dbReference>
<dbReference type="InterPro" id="IPR006282">
    <property type="entry name" value="Thi_PPkinase"/>
</dbReference>
<dbReference type="InterPro" id="IPR007371">
    <property type="entry name" value="TPK_catalytic"/>
</dbReference>
<dbReference type="Pfam" id="PF04263">
    <property type="entry name" value="TPK_catalytic"/>
    <property type="match status" value="1"/>
</dbReference>
<feature type="compositionally biased region" description="Basic residues" evidence="7">
    <location>
        <begin position="155"/>
        <end position="165"/>
    </location>
</feature>
<dbReference type="AlphaFoldDB" id="A0AAN9UA64"/>
<keyword evidence="6" id="KW-0067">ATP-binding</keyword>
<accession>A0AAN9UA64</accession>
<feature type="region of interest" description="Disordered" evidence="7">
    <location>
        <begin position="154"/>
        <end position="184"/>
    </location>
</feature>
<dbReference type="GO" id="GO:0009229">
    <property type="term" value="P:thiamine diphosphate biosynthetic process"/>
    <property type="evidence" value="ECO:0007669"/>
    <property type="project" value="InterPro"/>
</dbReference>
<dbReference type="PANTHER" id="PTHR13622">
    <property type="entry name" value="THIAMIN PYROPHOSPHOKINASE"/>
    <property type="match status" value="1"/>
</dbReference>
<dbReference type="InterPro" id="IPR016966">
    <property type="entry name" value="Thiamin_pyrophosphokinase_euk"/>
</dbReference>
<keyword evidence="3" id="KW-0808">Transferase</keyword>
<protein>
    <submittedName>
        <fullName evidence="9">Thiamine pyrophosphokinase</fullName>
    </submittedName>
</protein>
<dbReference type="Pfam" id="PF04265">
    <property type="entry name" value="TPK_B1_binding"/>
    <property type="match status" value="1"/>
</dbReference>